<dbReference type="EMBL" id="LKTS01000013">
    <property type="protein sequence ID" value="PKD19470.1"/>
    <property type="molecule type" value="Genomic_DNA"/>
</dbReference>
<dbReference type="Pfam" id="PF02911">
    <property type="entry name" value="Formyl_trans_C"/>
    <property type="match status" value="1"/>
</dbReference>
<dbReference type="GO" id="GO:0004479">
    <property type="term" value="F:methionyl-tRNA formyltransferase activity"/>
    <property type="evidence" value="ECO:0007669"/>
    <property type="project" value="TreeGrafter"/>
</dbReference>
<dbReference type="InterPro" id="IPR036477">
    <property type="entry name" value="Formyl_transf_N_sf"/>
</dbReference>
<dbReference type="InterPro" id="IPR005793">
    <property type="entry name" value="Formyl_trans_C"/>
</dbReference>
<evidence type="ECO:0000259" key="2">
    <source>
        <dbReference type="Pfam" id="PF02911"/>
    </source>
</evidence>
<dbReference type="SUPFAM" id="SSF53328">
    <property type="entry name" value="Formyltransferase"/>
    <property type="match status" value="1"/>
</dbReference>
<evidence type="ECO:0000313" key="3">
    <source>
        <dbReference type="EMBL" id="PKD19470.1"/>
    </source>
</evidence>
<proteinExistence type="predicted"/>
<dbReference type="Gene3D" id="3.40.50.12230">
    <property type="match status" value="1"/>
</dbReference>
<evidence type="ECO:0000313" key="4">
    <source>
        <dbReference type="Proteomes" id="UP000232673"/>
    </source>
</evidence>
<feature type="domain" description="Formyl transferase N-terminal" evidence="1">
    <location>
        <begin position="88"/>
        <end position="142"/>
    </location>
</feature>
<reference evidence="3 4" key="1">
    <citation type="submission" date="2015-10" db="EMBL/GenBank/DDBJ databases">
        <title>Draft genome sequence of Salegentibacter salinarum KCTC 12975.</title>
        <authorList>
            <person name="Lin W."/>
            <person name="Zheng Q."/>
        </authorList>
    </citation>
    <scope>NUCLEOTIDE SEQUENCE [LARGE SCALE GENOMIC DNA]</scope>
    <source>
        <strain evidence="3 4">KCTC 12975</strain>
    </source>
</reference>
<name>A0A2N0TXJ7_9FLAO</name>
<dbReference type="PANTHER" id="PTHR11138">
    <property type="entry name" value="METHIONYL-TRNA FORMYLTRANSFERASE"/>
    <property type="match status" value="1"/>
</dbReference>
<dbReference type="InterPro" id="IPR002376">
    <property type="entry name" value="Formyl_transf_N"/>
</dbReference>
<comment type="caution">
    <text evidence="3">The sequence shown here is derived from an EMBL/GenBank/DDBJ whole genome shotgun (WGS) entry which is preliminary data.</text>
</comment>
<dbReference type="Proteomes" id="UP000232673">
    <property type="component" value="Unassembled WGS sequence"/>
</dbReference>
<sequence length="290" mass="33630">MKVTLFLLNKKGYQSLKSVLIENKLKQLIELVVIARDEGNKEDYYEEIKNLCEANSIPYIDRKDFAKVNTLYSIAIGWKWLLFNIPNLIVFHDSLLPKYRGFAPLPNMLINGENQLAATSLFASERMDEGNIIFQKVIEVDYPLKIKDAINLIAGLYSEIILEILTYVNQAKKLPSSLQDHSKATYSIWRDDEDYFIDWTMGAHFIERFVNAVGFPYDGAKTNLDDEIIRISDVEVIRNFKLELIHPGKILMFNNKRPIVVCGQDAIMIKQAYHMDGKPYQFNKLRKRLK</sequence>
<dbReference type="OrthoDB" id="9802815at2"/>
<gene>
    <name evidence="3" type="ORF">APR41_16040</name>
</gene>
<dbReference type="STRING" id="447422.SAMN05660903_03255"/>
<dbReference type="AlphaFoldDB" id="A0A2N0TXJ7"/>
<accession>A0A2N0TXJ7</accession>
<organism evidence="3 4">
    <name type="scientific">Salegentibacter salinarum</name>
    <dbReference type="NCBI Taxonomy" id="447422"/>
    <lineage>
        <taxon>Bacteria</taxon>
        <taxon>Pseudomonadati</taxon>
        <taxon>Bacteroidota</taxon>
        <taxon>Flavobacteriia</taxon>
        <taxon>Flavobacteriales</taxon>
        <taxon>Flavobacteriaceae</taxon>
        <taxon>Salegentibacter</taxon>
    </lineage>
</organism>
<protein>
    <recommendedName>
        <fullName evidence="5">Methionyl-tRNA formyltransferase</fullName>
    </recommendedName>
</protein>
<evidence type="ECO:0008006" key="5">
    <source>
        <dbReference type="Google" id="ProtNLM"/>
    </source>
</evidence>
<dbReference type="PANTHER" id="PTHR11138:SF5">
    <property type="entry name" value="METHIONYL-TRNA FORMYLTRANSFERASE, MITOCHONDRIAL"/>
    <property type="match status" value="1"/>
</dbReference>
<dbReference type="InterPro" id="IPR011034">
    <property type="entry name" value="Formyl_transferase-like_C_sf"/>
</dbReference>
<dbReference type="GO" id="GO:0005829">
    <property type="term" value="C:cytosol"/>
    <property type="evidence" value="ECO:0007669"/>
    <property type="project" value="TreeGrafter"/>
</dbReference>
<dbReference type="RefSeq" id="WP_079714248.1">
    <property type="nucleotide sequence ID" value="NZ_FUZC01000017.1"/>
</dbReference>
<evidence type="ECO:0000259" key="1">
    <source>
        <dbReference type="Pfam" id="PF00551"/>
    </source>
</evidence>
<dbReference type="Pfam" id="PF00551">
    <property type="entry name" value="Formyl_trans_N"/>
    <property type="match status" value="1"/>
</dbReference>
<dbReference type="SUPFAM" id="SSF50486">
    <property type="entry name" value="FMT C-terminal domain-like"/>
    <property type="match status" value="1"/>
</dbReference>
<keyword evidence="4" id="KW-1185">Reference proteome</keyword>
<feature type="domain" description="Formyl transferase C-terminal" evidence="2">
    <location>
        <begin position="192"/>
        <end position="283"/>
    </location>
</feature>